<dbReference type="Proteomes" id="UP000441925">
    <property type="component" value="Unassembled WGS sequence"/>
</dbReference>
<reference evidence="1 2" key="1">
    <citation type="submission" date="2019-08" db="EMBL/GenBank/DDBJ databases">
        <title>In-depth cultivation of the pig gut microbiome towards novel bacterial diversity and tailored functional studies.</title>
        <authorList>
            <person name="Wylensek D."/>
            <person name="Hitch T.C.A."/>
            <person name="Clavel T."/>
        </authorList>
    </citation>
    <scope>NUCLEOTIDE SEQUENCE [LARGE SCALE GENOMIC DNA]</scope>
    <source>
        <strain evidence="1 2">WCA-380-WT-2B</strain>
    </source>
</reference>
<name>A0A6N7VTL2_9FIRM</name>
<organism evidence="1 2">
    <name type="scientific">Anaerococcus porci</name>
    <dbReference type="NCBI Taxonomy" id="2652269"/>
    <lineage>
        <taxon>Bacteria</taxon>
        <taxon>Bacillati</taxon>
        <taxon>Bacillota</taxon>
        <taxon>Tissierellia</taxon>
        <taxon>Tissierellales</taxon>
        <taxon>Peptoniphilaceae</taxon>
        <taxon>Anaerococcus</taxon>
    </lineage>
</organism>
<proteinExistence type="predicted"/>
<accession>A0A6N7VTL2</accession>
<dbReference type="AlphaFoldDB" id="A0A6N7VTL2"/>
<sequence>MKTLLCITIGQAPRNDIISSMGKYLKEFNIIQRGALDGLSKDYIEKNFSPKDSDYVLESKLKSDEYVQFAEKYILEKIQDIIYKEEKNADLILMLCTGVFEHKFITEKNIIFPQRLIFPVVKELVGNGSLLILVPDELQIPQSKEKWGAIIEKLYCINVSPYAKNQKEFSNAVEYIEKINPDVVFMDCMGYSKEMREFFVEKTGKSVVLGNNLIGKIISEMG</sequence>
<protein>
    <submittedName>
        <fullName evidence="1">AroM family protein</fullName>
    </submittedName>
</protein>
<dbReference type="Pfam" id="PF07302">
    <property type="entry name" value="AroM"/>
    <property type="match status" value="1"/>
</dbReference>
<gene>
    <name evidence="1" type="ORF">FYJ26_01135</name>
</gene>
<dbReference type="RefSeq" id="WP_154538899.1">
    <property type="nucleotide sequence ID" value="NZ_VULQ01000001.1"/>
</dbReference>
<dbReference type="InterPro" id="IPR010843">
    <property type="entry name" value="Uncharacterised_AroM"/>
</dbReference>
<evidence type="ECO:0000313" key="1">
    <source>
        <dbReference type="EMBL" id="MSS77049.1"/>
    </source>
</evidence>
<keyword evidence="2" id="KW-1185">Reference proteome</keyword>
<evidence type="ECO:0000313" key="2">
    <source>
        <dbReference type="Proteomes" id="UP000441925"/>
    </source>
</evidence>
<comment type="caution">
    <text evidence="1">The sequence shown here is derived from an EMBL/GenBank/DDBJ whole genome shotgun (WGS) entry which is preliminary data.</text>
</comment>
<dbReference type="EMBL" id="VULQ01000001">
    <property type="protein sequence ID" value="MSS77049.1"/>
    <property type="molecule type" value="Genomic_DNA"/>
</dbReference>